<proteinExistence type="predicted"/>
<dbReference type="Proteomes" id="UP000186040">
    <property type="component" value="Unassembled WGS sequence"/>
</dbReference>
<evidence type="ECO:0000256" key="2">
    <source>
        <dbReference type="SAM" id="Phobius"/>
    </source>
</evidence>
<feature type="transmembrane region" description="Helical" evidence="2">
    <location>
        <begin position="42"/>
        <end position="60"/>
    </location>
</feature>
<feature type="transmembrane region" description="Helical" evidence="2">
    <location>
        <begin position="12"/>
        <end position="36"/>
    </location>
</feature>
<feature type="compositionally biased region" description="Low complexity" evidence="1">
    <location>
        <begin position="135"/>
        <end position="151"/>
    </location>
</feature>
<keyword evidence="2" id="KW-0812">Transmembrane</keyword>
<gene>
    <name evidence="3" type="ORF">BJP25_26675</name>
</gene>
<accession>A0A1Q9LGT5</accession>
<feature type="transmembrane region" description="Helical" evidence="2">
    <location>
        <begin position="98"/>
        <end position="115"/>
    </location>
</feature>
<organism evidence="3 4">
    <name type="scientific">Actinokineospora bangkokensis</name>
    <dbReference type="NCBI Taxonomy" id="1193682"/>
    <lineage>
        <taxon>Bacteria</taxon>
        <taxon>Bacillati</taxon>
        <taxon>Actinomycetota</taxon>
        <taxon>Actinomycetes</taxon>
        <taxon>Pseudonocardiales</taxon>
        <taxon>Pseudonocardiaceae</taxon>
        <taxon>Actinokineospora</taxon>
    </lineage>
</organism>
<feature type="transmembrane region" description="Helical" evidence="2">
    <location>
        <begin position="72"/>
        <end position="92"/>
    </location>
</feature>
<keyword evidence="2" id="KW-1133">Transmembrane helix</keyword>
<keyword evidence="4" id="KW-1185">Reference proteome</keyword>
<feature type="region of interest" description="Disordered" evidence="1">
    <location>
        <begin position="120"/>
        <end position="151"/>
    </location>
</feature>
<evidence type="ECO:0000313" key="3">
    <source>
        <dbReference type="EMBL" id="OLR91258.1"/>
    </source>
</evidence>
<reference evidence="3 4" key="1">
    <citation type="submission" date="2016-10" db="EMBL/GenBank/DDBJ databases">
        <title>The Draft Genome Sequence of Actinokineospora bangkokensis 44EHWT reveals the biosynthetic pathway of antifungal compounds Thailandins with unusual extender unit butylmalonyl-CoA.</title>
        <authorList>
            <person name="Greule A."/>
            <person name="Intra B."/>
            <person name="Flemming S."/>
            <person name="Rommel M.G."/>
            <person name="Panbangred W."/>
            <person name="Bechthold A."/>
        </authorList>
    </citation>
    <scope>NUCLEOTIDE SEQUENCE [LARGE SCALE GENOMIC DNA]</scope>
    <source>
        <strain evidence="3 4">44EHW</strain>
    </source>
</reference>
<name>A0A1Q9LGT5_9PSEU</name>
<dbReference type="AlphaFoldDB" id="A0A1Q9LGT5"/>
<comment type="caution">
    <text evidence="3">The sequence shown here is derived from an EMBL/GenBank/DDBJ whole genome shotgun (WGS) entry which is preliminary data.</text>
</comment>
<protein>
    <submittedName>
        <fullName evidence="3">Uncharacterized protein</fullName>
    </submittedName>
</protein>
<evidence type="ECO:0000313" key="4">
    <source>
        <dbReference type="Proteomes" id="UP000186040"/>
    </source>
</evidence>
<evidence type="ECO:0000256" key="1">
    <source>
        <dbReference type="SAM" id="MobiDB-lite"/>
    </source>
</evidence>
<keyword evidence="2" id="KW-0472">Membrane</keyword>
<sequence>MLCGVGRPLSVAAWLVLPLLFAAAVLALTAAGGLLLDATWPVTLSSWLGGGAAAIAAALAPSVNWRGRRQRLVLPATYPLLLLTAGLASDAVAVPQPVGLALGAPALLAVVVGVARRLRRPTPRPADTESTVVIPTQSRPTPSRTPRGVNA</sequence>
<dbReference type="EMBL" id="MKQR01000025">
    <property type="protein sequence ID" value="OLR91258.1"/>
    <property type="molecule type" value="Genomic_DNA"/>
</dbReference>